<dbReference type="Proteomes" id="UP001612915">
    <property type="component" value="Unassembled WGS sequence"/>
</dbReference>
<name>A0ABW8AKQ7_9ACTN</name>
<feature type="domain" description="Type II secretion system protein GspF" evidence="7">
    <location>
        <begin position="133"/>
        <end position="259"/>
    </location>
</feature>
<dbReference type="PANTHER" id="PTHR35007:SF3">
    <property type="entry name" value="POSSIBLE CONSERVED ALANINE RICH MEMBRANE PROTEIN"/>
    <property type="match status" value="1"/>
</dbReference>
<dbReference type="PANTHER" id="PTHR35007">
    <property type="entry name" value="INTEGRAL MEMBRANE PROTEIN-RELATED"/>
    <property type="match status" value="1"/>
</dbReference>
<keyword evidence="9" id="KW-1185">Reference proteome</keyword>
<evidence type="ECO:0000256" key="6">
    <source>
        <dbReference type="SAM" id="Phobius"/>
    </source>
</evidence>
<organism evidence="8 9">
    <name type="scientific">Spongisporangium articulatum</name>
    <dbReference type="NCBI Taxonomy" id="3362603"/>
    <lineage>
        <taxon>Bacteria</taxon>
        <taxon>Bacillati</taxon>
        <taxon>Actinomycetota</taxon>
        <taxon>Actinomycetes</taxon>
        <taxon>Kineosporiales</taxon>
        <taxon>Kineosporiaceae</taxon>
        <taxon>Spongisporangium</taxon>
    </lineage>
</organism>
<dbReference type="Pfam" id="PF00482">
    <property type="entry name" value="T2SSF"/>
    <property type="match status" value="1"/>
</dbReference>
<evidence type="ECO:0000256" key="5">
    <source>
        <dbReference type="ARBA" id="ARBA00023136"/>
    </source>
</evidence>
<dbReference type="EMBL" id="JBITLV010000002">
    <property type="protein sequence ID" value="MFI7586917.1"/>
    <property type="molecule type" value="Genomic_DNA"/>
</dbReference>
<gene>
    <name evidence="8" type="ORF">ACIB24_07565</name>
</gene>
<feature type="transmembrane region" description="Helical" evidence="6">
    <location>
        <begin position="20"/>
        <end position="41"/>
    </location>
</feature>
<protein>
    <submittedName>
        <fullName evidence="8">Type II secretion system F family protein</fullName>
    </submittedName>
</protein>
<evidence type="ECO:0000256" key="4">
    <source>
        <dbReference type="ARBA" id="ARBA00022989"/>
    </source>
</evidence>
<sequence length="315" mass="32987">MGPLPVEAAAGATLAPLAETAGFALAGALVVGGVLLLVSALRRRPENASGAGPSGTGAAEPGRTTSAWFAPLLRHRRRVGVAAGAALLTLVVTRWPVAAVAAGALTLAWPSLLGGGRAERRAAARLEALAIWTESLRDTIAGAVGLEQAIIATARSAPAPIAPQLRLLADRLRVRVPLETALRRLAEDLDDTSADLIVAALILNSRLRGPGLRQVLTSLSESARAELEMRGRVSAGRAATRRSVQIVVGVTVLFVLLLVLGNPGYVEPYRHPAGQLVLAIVVAFFGAGFFWLRRLSEYDLPARFLGQERAVEGVR</sequence>
<evidence type="ECO:0000259" key="7">
    <source>
        <dbReference type="Pfam" id="PF00482"/>
    </source>
</evidence>
<proteinExistence type="predicted"/>
<comment type="caution">
    <text evidence="8">The sequence shown here is derived from an EMBL/GenBank/DDBJ whole genome shotgun (WGS) entry which is preliminary data.</text>
</comment>
<feature type="transmembrane region" description="Helical" evidence="6">
    <location>
        <begin position="273"/>
        <end position="292"/>
    </location>
</feature>
<keyword evidence="2" id="KW-1003">Cell membrane</keyword>
<evidence type="ECO:0000256" key="3">
    <source>
        <dbReference type="ARBA" id="ARBA00022692"/>
    </source>
</evidence>
<keyword evidence="5 6" id="KW-0472">Membrane</keyword>
<dbReference type="RefSeq" id="WP_398277563.1">
    <property type="nucleotide sequence ID" value="NZ_JBITLV010000002.1"/>
</dbReference>
<feature type="transmembrane region" description="Helical" evidence="6">
    <location>
        <begin position="244"/>
        <end position="261"/>
    </location>
</feature>
<accession>A0ABW8AKQ7</accession>
<evidence type="ECO:0000313" key="8">
    <source>
        <dbReference type="EMBL" id="MFI7586917.1"/>
    </source>
</evidence>
<evidence type="ECO:0000256" key="2">
    <source>
        <dbReference type="ARBA" id="ARBA00022475"/>
    </source>
</evidence>
<dbReference type="InterPro" id="IPR018076">
    <property type="entry name" value="T2SS_GspF_dom"/>
</dbReference>
<evidence type="ECO:0000256" key="1">
    <source>
        <dbReference type="ARBA" id="ARBA00004651"/>
    </source>
</evidence>
<keyword evidence="4 6" id="KW-1133">Transmembrane helix</keyword>
<evidence type="ECO:0000313" key="9">
    <source>
        <dbReference type="Proteomes" id="UP001612915"/>
    </source>
</evidence>
<reference evidence="8 9" key="1">
    <citation type="submission" date="2024-10" db="EMBL/GenBank/DDBJ databases">
        <title>The Natural Products Discovery Center: Release of the First 8490 Sequenced Strains for Exploring Actinobacteria Biosynthetic Diversity.</title>
        <authorList>
            <person name="Kalkreuter E."/>
            <person name="Kautsar S.A."/>
            <person name="Yang D."/>
            <person name="Bader C.D."/>
            <person name="Teijaro C.N."/>
            <person name="Fluegel L."/>
            <person name="Davis C.M."/>
            <person name="Simpson J.R."/>
            <person name="Lauterbach L."/>
            <person name="Steele A.D."/>
            <person name="Gui C."/>
            <person name="Meng S."/>
            <person name="Li G."/>
            <person name="Viehrig K."/>
            <person name="Ye F."/>
            <person name="Su P."/>
            <person name="Kiefer A.F."/>
            <person name="Nichols A."/>
            <person name="Cepeda A.J."/>
            <person name="Yan W."/>
            <person name="Fan B."/>
            <person name="Jiang Y."/>
            <person name="Adhikari A."/>
            <person name="Zheng C.-J."/>
            <person name="Schuster L."/>
            <person name="Cowan T.M."/>
            <person name="Smanski M.J."/>
            <person name="Chevrette M.G."/>
            <person name="De Carvalho L.P.S."/>
            <person name="Shen B."/>
        </authorList>
    </citation>
    <scope>NUCLEOTIDE SEQUENCE [LARGE SCALE GENOMIC DNA]</scope>
    <source>
        <strain evidence="8 9">NPDC049639</strain>
    </source>
</reference>
<comment type="subcellular location">
    <subcellularLocation>
        <location evidence="1">Cell membrane</location>
        <topology evidence="1">Multi-pass membrane protein</topology>
    </subcellularLocation>
</comment>
<keyword evidence="3 6" id="KW-0812">Transmembrane</keyword>